<organism evidence="2 3">
    <name type="scientific">Providencia rettgeri</name>
    <dbReference type="NCBI Taxonomy" id="587"/>
    <lineage>
        <taxon>Bacteria</taxon>
        <taxon>Pseudomonadati</taxon>
        <taxon>Pseudomonadota</taxon>
        <taxon>Gammaproteobacteria</taxon>
        <taxon>Enterobacterales</taxon>
        <taxon>Morganellaceae</taxon>
        <taxon>Providencia</taxon>
    </lineage>
</organism>
<feature type="coiled-coil region" evidence="1">
    <location>
        <begin position="11"/>
        <end position="43"/>
    </location>
</feature>
<proteinExistence type="predicted"/>
<name>A0AAJ6FWN9_PRORE</name>
<dbReference type="Proteomes" id="UP000682358">
    <property type="component" value="Plasmid p15628B_125"/>
</dbReference>
<keyword evidence="1" id="KW-0175">Coiled coil</keyword>
<dbReference type="EMBL" id="CP123374">
    <property type="protein sequence ID" value="WHT96083.1"/>
    <property type="molecule type" value="Genomic_DNA"/>
</dbReference>
<evidence type="ECO:0000313" key="2">
    <source>
        <dbReference type="EMBL" id="WHT96083.1"/>
    </source>
</evidence>
<sequence length="52" mass="5979">MGKSARNQRDLKNQALINEKAKNKALRAEKEQLLIELSQLASVNQRLIFWNG</sequence>
<evidence type="ECO:0000256" key="1">
    <source>
        <dbReference type="SAM" id="Coils"/>
    </source>
</evidence>
<keyword evidence="2" id="KW-0614">Plasmid</keyword>
<gene>
    <name evidence="2" type="ORF">KOF27_22030</name>
</gene>
<accession>A0AAJ6FWN9</accession>
<evidence type="ECO:0000313" key="3">
    <source>
        <dbReference type="Proteomes" id="UP000682358"/>
    </source>
</evidence>
<protein>
    <submittedName>
        <fullName evidence="2">Uncharacterized protein</fullName>
    </submittedName>
</protein>
<reference evidence="2" key="1">
    <citation type="submission" date="2023-04" db="EMBL/GenBank/DDBJ databases">
        <title>Co-integrate Col3M blaNDM-1-harbouring plasmids in clinical Providencia rettgeri isolates from Argentina.</title>
        <authorList>
            <person name="de Belder D."/>
            <person name="Martino F."/>
            <person name="Tijet N."/>
            <person name="Melano R.G."/>
            <person name="Faccone D."/>
            <person name="de Mendieta J.M."/>
            <person name="Rapoport M."/>
            <person name="Albornoz E."/>
            <person name="Petroni A."/>
            <person name="Tuduri E."/>
            <person name="Derdoy L."/>
            <person name="Cogut S."/>
            <person name="Errecalde L."/>
            <person name="Pasteran F."/>
            <person name="Corso A."/>
            <person name="Gomez S.A."/>
        </authorList>
    </citation>
    <scope>NUCLEOTIDE SEQUENCE</scope>
    <source>
        <strain evidence="2">PreM15628</strain>
        <plasmid evidence="2">p15628B_125</plasmid>
    </source>
</reference>
<geneLocation type="plasmid" evidence="2 3">
    <name>p15628B_125</name>
</geneLocation>
<dbReference type="AlphaFoldDB" id="A0AAJ6FWN9"/>